<dbReference type="STRING" id="1236220.SAMN04488112_13020"/>
<reference evidence="4 5" key="1">
    <citation type="submission" date="2016-10" db="EMBL/GenBank/DDBJ databases">
        <authorList>
            <person name="de Groot N.N."/>
        </authorList>
    </citation>
    <scope>NUCLEOTIDE SEQUENCE [LARGE SCALE GENOMIC DNA]</scope>
    <source>
        <strain evidence="4 5">DSM 45514</strain>
    </source>
</reference>
<keyword evidence="5" id="KW-1185">Reference proteome</keyword>
<dbReference type="OrthoDB" id="2989874at2"/>
<dbReference type="EMBL" id="FMZA01000030">
    <property type="protein sequence ID" value="SDD07072.1"/>
    <property type="molecule type" value="Genomic_DNA"/>
</dbReference>
<sequence length="256" mass="28128">MNQVWNLIVLHKKKVLAGVAVIALLAASPALARWSDQTVMPALAENNIFGLTSDLVHRTGEMVEDTRQLENQVAQAQSAMQGLDRQEALLAKQIKTNDSIKEELDRQRSGNVEARERMKDILARQQKTAKLTETAAKTGNEVTAQMSDTVASLGKTAQYTAMVGSSTGNMDERVDVLLDELDRSVENFRYVALIPKLRDTLLDLLNLSDGDKNPTQRPLGEVMKDPAGSLTGQTQEKEKQDEEDGESDGLLSDLLP</sequence>
<feature type="signal peptide" evidence="3">
    <location>
        <begin position="1"/>
        <end position="32"/>
    </location>
</feature>
<organism evidence="4 5">
    <name type="scientific">Melghirimyces thermohalophilus</name>
    <dbReference type="NCBI Taxonomy" id="1236220"/>
    <lineage>
        <taxon>Bacteria</taxon>
        <taxon>Bacillati</taxon>
        <taxon>Bacillota</taxon>
        <taxon>Bacilli</taxon>
        <taxon>Bacillales</taxon>
        <taxon>Thermoactinomycetaceae</taxon>
        <taxon>Melghirimyces</taxon>
    </lineage>
</organism>
<keyword evidence="1" id="KW-0175">Coiled coil</keyword>
<evidence type="ECO:0000256" key="1">
    <source>
        <dbReference type="SAM" id="Coils"/>
    </source>
</evidence>
<name>A0A1G6RQY5_9BACL</name>
<feature type="coiled-coil region" evidence="1">
    <location>
        <begin position="66"/>
        <end position="103"/>
    </location>
</feature>
<feature type="chain" id="PRO_5011443409" description="N-terminal domain of peptidoglycan hydrolase CwlO-containing protein" evidence="3">
    <location>
        <begin position="33"/>
        <end position="256"/>
    </location>
</feature>
<feature type="region of interest" description="Disordered" evidence="2">
    <location>
        <begin position="209"/>
        <end position="256"/>
    </location>
</feature>
<proteinExistence type="predicted"/>
<evidence type="ECO:0000256" key="3">
    <source>
        <dbReference type="SAM" id="SignalP"/>
    </source>
</evidence>
<dbReference type="Proteomes" id="UP000199387">
    <property type="component" value="Unassembled WGS sequence"/>
</dbReference>
<evidence type="ECO:0000313" key="5">
    <source>
        <dbReference type="Proteomes" id="UP000199387"/>
    </source>
</evidence>
<protein>
    <recommendedName>
        <fullName evidence="6">N-terminal domain of peptidoglycan hydrolase CwlO-containing protein</fullName>
    </recommendedName>
</protein>
<evidence type="ECO:0008006" key="6">
    <source>
        <dbReference type="Google" id="ProtNLM"/>
    </source>
</evidence>
<accession>A0A1G6RQY5</accession>
<keyword evidence="3" id="KW-0732">Signal</keyword>
<evidence type="ECO:0000256" key="2">
    <source>
        <dbReference type="SAM" id="MobiDB-lite"/>
    </source>
</evidence>
<dbReference type="AlphaFoldDB" id="A0A1G6RQY5"/>
<evidence type="ECO:0000313" key="4">
    <source>
        <dbReference type="EMBL" id="SDD07072.1"/>
    </source>
</evidence>
<dbReference type="RefSeq" id="WP_091573117.1">
    <property type="nucleotide sequence ID" value="NZ_FMZA01000030.1"/>
</dbReference>
<gene>
    <name evidence="4" type="ORF">SAMN04488112_13020</name>
</gene>